<protein>
    <submittedName>
        <fullName evidence="3">Phage uncharacterized protein, XkdX family</fullName>
    </submittedName>
    <submittedName>
        <fullName evidence="2">XkdX family protein</fullName>
    </submittedName>
</protein>
<proteinExistence type="predicted"/>
<keyword evidence="1" id="KW-0472">Membrane</keyword>
<dbReference type="EMBL" id="PZZH01000001">
    <property type="protein sequence ID" value="PTN78158.1"/>
    <property type="molecule type" value="Genomic_DNA"/>
</dbReference>
<gene>
    <name evidence="2" type="ORF">DAI13_10510</name>
    <name evidence="3" type="ORF">NCTC13379_01759</name>
    <name evidence="4" type="ORF">NCTC13379_03590</name>
</gene>
<comment type="caution">
    <text evidence="2">The sequence shown here is derived from an EMBL/GenBank/DDBJ whole genome shotgun (WGS) entry which is preliminary data.</text>
</comment>
<name>A0A1Q1FVA7_ENTFL</name>
<organism evidence="2 5">
    <name type="scientific">Enterococcus faecalis</name>
    <name type="common">Streptococcus faecalis</name>
    <dbReference type="NCBI Taxonomy" id="1351"/>
    <lineage>
        <taxon>Bacteria</taxon>
        <taxon>Bacillati</taxon>
        <taxon>Bacillota</taxon>
        <taxon>Bacilli</taxon>
        <taxon>Lactobacillales</taxon>
        <taxon>Enterococcaceae</taxon>
        <taxon>Enterococcus</taxon>
    </lineage>
</organism>
<dbReference type="InterPro" id="IPR010022">
    <property type="entry name" value="XkdX"/>
</dbReference>
<evidence type="ECO:0000313" key="5">
    <source>
        <dbReference type="Proteomes" id="UP000244140"/>
    </source>
</evidence>
<dbReference type="AlphaFoldDB" id="A0A1Q1FVA7"/>
<reference evidence="3 6" key="2">
    <citation type="submission" date="2018-06" db="EMBL/GenBank/DDBJ databases">
        <authorList>
            <consortium name="Pathogen Informatics"/>
            <person name="Doyle S."/>
        </authorList>
    </citation>
    <scope>NUCLEOTIDE SEQUENCE [LARGE SCALE GENOMIC DNA]</scope>
    <source>
        <strain evidence="3 6">NCTC13379</strain>
    </source>
</reference>
<evidence type="ECO:0000313" key="2">
    <source>
        <dbReference type="EMBL" id="PTN78158.1"/>
    </source>
</evidence>
<keyword evidence="1" id="KW-0812">Transmembrane</keyword>
<dbReference type="Proteomes" id="UP000244140">
    <property type="component" value="Unassembled WGS sequence"/>
</dbReference>
<accession>A0A1Q1FVA7</accession>
<evidence type="ECO:0000313" key="4">
    <source>
        <dbReference type="EMBL" id="STQ83145.1"/>
    </source>
</evidence>
<keyword evidence="1" id="KW-1133">Transmembrane helix</keyword>
<sequence>MDKIKIWITMDENQMLTDYSFIAKKNYIEIEVNEEPKDYLNWGLRNGKLVHYPDDLNGLTNNRTTSFVGNVMLNFAVISWALSYIPLIGKVILDYPKYADIKAEYGLLGLTDDNMKTFVSYKRITEKQYEEITGNSYKK</sequence>
<dbReference type="EMBL" id="UGIX01000001">
    <property type="protein sequence ID" value="STP65728.1"/>
    <property type="molecule type" value="Genomic_DNA"/>
</dbReference>
<dbReference type="EMBL" id="UGIX01000006">
    <property type="protein sequence ID" value="STQ83145.1"/>
    <property type="molecule type" value="Genomic_DNA"/>
</dbReference>
<evidence type="ECO:0000256" key="1">
    <source>
        <dbReference type="SAM" id="Phobius"/>
    </source>
</evidence>
<dbReference type="Pfam" id="PF09693">
    <property type="entry name" value="Phage_XkdX"/>
    <property type="match status" value="1"/>
</dbReference>
<dbReference type="NCBIfam" id="TIGR01669">
    <property type="entry name" value="phage_XkdX"/>
    <property type="match status" value="1"/>
</dbReference>
<feature type="transmembrane region" description="Helical" evidence="1">
    <location>
        <begin position="71"/>
        <end position="93"/>
    </location>
</feature>
<evidence type="ECO:0000313" key="6">
    <source>
        <dbReference type="Proteomes" id="UP000254396"/>
    </source>
</evidence>
<reference evidence="2 5" key="1">
    <citation type="submission" date="2018-04" db="EMBL/GenBank/DDBJ databases">
        <authorList>
            <person name="Van Tyne D."/>
        </authorList>
    </citation>
    <scope>NUCLEOTIDE SEQUENCE [LARGE SCALE GENOMIC DNA]</scope>
    <source>
        <strain evidence="2 5">B2535</strain>
    </source>
</reference>
<dbReference type="RefSeq" id="WP_002359991.1">
    <property type="nucleotide sequence ID" value="NZ_AP026714.1"/>
</dbReference>
<dbReference type="Proteomes" id="UP000254396">
    <property type="component" value="Unassembled WGS sequence"/>
</dbReference>
<evidence type="ECO:0000313" key="3">
    <source>
        <dbReference type="EMBL" id="STP65728.1"/>
    </source>
</evidence>